<evidence type="ECO:0000313" key="2">
    <source>
        <dbReference type="EMBL" id="KAA3435943.1"/>
    </source>
</evidence>
<proteinExistence type="predicted"/>
<dbReference type="Proteomes" id="UP000324133">
    <property type="component" value="Unassembled WGS sequence"/>
</dbReference>
<dbReference type="EMBL" id="VKKY01000005">
    <property type="protein sequence ID" value="KAA3435943.1"/>
    <property type="molecule type" value="Genomic_DNA"/>
</dbReference>
<evidence type="ECO:0000256" key="1">
    <source>
        <dbReference type="ARBA" id="ARBA00023027"/>
    </source>
</evidence>
<dbReference type="InterPro" id="IPR058205">
    <property type="entry name" value="D-LDH-like"/>
</dbReference>
<name>A0A5B6TA18_9BACT</name>
<dbReference type="Gene3D" id="3.40.50.720">
    <property type="entry name" value="NAD(P)-binding Rossmann-like Domain"/>
    <property type="match status" value="1"/>
</dbReference>
<reference evidence="2 3" key="1">
    <citation type="submission" date="2019-07" db="EMBL/GenBank/DDBJ databases">
        <title>Rufibacter sp. nov., isolated from lake sediment.</title>
        <authorList>
            <person name="Qu J.-H."/>
        </authorList>
    </citation>
    <scope>NUCLEOTIDE SEQUENCE [LARGE SCALE GENOMIC DNA]</scope>
    <source>
        <strain evidence="2 3">NBS58-1</strain>
    </source>
</reference>
<accession>A0A5B6TA18</accession>
<dbReference type="PANTHER" id="PTHR43026">
    <property type="entry name" value="2-HYDROXYACID DEHYDROGENASE HOMOLOG 1-RELATED"/>
    <property type="match status" value="1"/>
</dbReference>
<dbReference type="SUPFAM" id="SSF52283">
    <property type="entry name" value="Formate/glycerate dehydrogenase catalytic domain-like"/>
    <property type="match status" value="1"/>
</dbReference>
<dbReference type="PANTHER" id="PTHR43026:SF1">
    <property type="entry name" value="2-HYDROXYACID DEHYDROGENASE HOMOLOG 1-RELATED"/>
    <property type="match status" value="1"/>
</dbReference>
<evidence type="ECO:0000313" key="3">
    <source>
        <dbReference type="Proteomes" id="UP000324133"/>
    </source>
</evidence>
<organism evidence="2 3">
    <name type="scientific">Rufibacter hautae</name>
    <dbReference type="NCBI Taxonomy" id="2595005"/>
    <lineage>
        <taxon>Bacteria</taxon>
        <taxon>Pseudomonadati</taxon>
        <taxon>Bacteroidota</taxon>
        <taxon>Cytophagia</taxon>
        <taxon>Cytophagales</taxon>
        <taxon>Hymenobacteraceae</taxon>
        <taxon>Rufibacter</taxon>
    </lineage>
</organism>
<gene>
    <name evidence="2" type="ORF">FOA19_23145</name>
</gene>
<protein>
    <submittedName>
        <fullName evidence="2">Lactate dehydrogenase</fullName>
    </submittedName>
</protein>
<sequence length="131" mass="14345">MKVIAYGIRPSEKVILAQANHKKHDITLISNPLSTETAFYAQGKEAVIVFSASEVSEPVLELLAKTGIKYIATHSNSLGPHVSEKGAAEQHGILWANVTGPSNFRQEPTLEDLQQMATQTIGHLDNWQLLD</sequence>
<dbReference type="OrthoDB" id="1522997at2"/>
<comment type="caution">
    <text evidence="2">The sequence shown here is derived from an EMBL/GenBank/DDBJ whole genome shotgun (WGS) entry which is preliminary data.</text>
</comment>
<dbReference type="RefSeq" id="WP_149093257.1">
    <property type="nucleotide sequence ID" value="NZ_VKKY01000005.1"/>
</dbReference>
<dbReference type="GO" id="GO:0008720">
    <property type="term" value="F:D-lactate dehydrogenase (NAD+) activity"/>
    <property type="evidence" value="ECO:0007669"/>
    <property type="project" value="TreeGrafter"/>
</dbReference>
<dbReference type="AlphaFoldDB" id="A0A5B6TA18"/>
<keyword evidence="1" id="KW-0520">NAD</keyword>
<keyword evidence="3" id="KW-1185">Reference proteome</keyword>